<dbReference type="SUPFAM" id="SSF53187">
    <property type="entry name" value="Zn-dependent exopeptidases"/>
    <property type="match status" value="1"/>
</dbReference>
<reference evidence="10 11" key="1">
    <citation type="submission" date="2017-09" db="EMBL/GenBank/DDBJ databases">
        <title>Depth-based differentiation of microbial function through sediment-hosted aquifers and enrichment of novel symbionts in the deep terrestrial subsurface.</title>
        <authorList>
            <person name="Probst A.J."/>
            <person name="Ladd B."/>
            <person name="Jarett J.K."/>
            <person name="Geller-Mcgrath D.E."/>
            <person name="Sieber C.M."/>
            <person name="Emerson J.B."/>
            <person name="Anantharaman K."/>
            <person name="Thomas B.C."/>
            <person name="Malmstrom R."/>
            <person name="Stieglmeier M."/>
            <person name="Klingl A."/>
            <person name="Woyke T."/>
            <person name="Ryan C.M."/>
            <person name="Banfield J.F."/>
        </authorList>
    </citation>
    <scope>NUCLEOTIDE SEQUENCE [LARGE SCALE GENOMIC DNA]</scope>
    <source>
        <strain evidence="10">CG10_big_fil_rev_8_21_14_0_10_42_12</strain>
    </source>
</reference>
<dbReference type="EMBL" id="PCXL01000011">
    <property type="protein sequence ID" value="PIR38308.1"/>
    <property type="molecule type" value="Genomic_DNA"/>
</dbReference>
<evidence type="ECO:0000256" key="5">
    <source>
        <dbReference type="ARBA" id="ARBA00022833"/>
    </source>
</evidence>
<proteinExistence type="inferred from homology"/>
<name>A0A2H0QVL4_9BACT</name>
<keyword evidence="3" id="KW-0645">Protease</keyword>
<sequence length="289" mass="31720">MNLTSKTKFGVVAILLIIIGGIVWFVNTRPEPIVVPEVVEEPTYSEQVIGTSVEGREIEAISFGNGERKLLFVGGIHGGYEWNSVYLAYRAIDYLKENPMIVPADVQVTIIPNLNPDGLYIGIGAEGRFDPNTTPSIEETVSGRFNANDVDLNRNFDCKWQPSATWRSATISAGDAPFSEPEARILRDYILETNPDLVTFWHSQGGAVYGAECEEEILPATKQAVDLYATASGYSGHDVFDAYPVTGDAEAWLASIGIPAITVELETHETIEWNQNLAGIKALLQYYGK</sequence>
<dbReference type="GO" id="GO:0004181">
    <property type="term" value="F:metallocarboxypeptidase activity"/>
    <property type="evidence" value="ECO:0007669"/>
    <property type="project" value="InterPro"/>
</dbReference>
<dbReference type="GO" id="GO:0005615">
    <property type="term" value="C:extracellular space"/>
    <property type="evidence" value="ECO:0007669"/>
    <property type="project" value="TreeGrafter"/>
</dbReference>
<dbReference type="GO" id="GO:0006508">
    <property type="term" value="P:proteolysis"/>
    <property type="evidence" value="ECO:0007669"/>
    <property type="project" value="UniProtKB-KW"/>
</dbReference>
<feature type="active site" description="Proton donor/acceptor" evidence="7">
    <location>
        <position position="264"/>
    </location>
</feature>
<keyword evidence="8" id="KW-0472">Membrane</keyword>
<evidence type="ECO:0000313" key="10">
    <source>
        <dbReference type="EMBL" id="PIR38308.1"/>
    </source>
</evidence>
<dbReference type="InterPro" id="IPR000834">
    <property type="entry name" value="Peptidase_M14"/>
</dbReference>
<comment type="similarity">
    <text evidence="2 7">Belongs to the peptidase M14 family.</text>
</comment>
<keyword evidence="6" id="KW-0482">Metalloprotease</keyword>
<evidence type="ECO:0000256" key="6">
    <source>
        <dbReference type="ARBA" id="ARBA00023049"/>
    </source>
</evidence>
<evidence type="ECO:0000256" key="8">
    <source>
        <dbReference type="SAM" id="Phobius"/>
    </source>
</evidence>
<evidence type="ECO:0000256" key="3">
    <source>
        <dbReference type="ARBA" id="ARBA00022670"/>
    </source>
</evidence>
<evidence type="ECO:0000256" key="2">
    <source>
        <dbReference type="ARBA" id="ARBA00005988"/>
    </source>
</evidence>
<feature type="domain" description="Peptidase M14" evidence="9">
    <location>
        <begin position="23"/>
        <end position="287"/>
    </location>
</feature>
<dbReference type="Gene3D" id="3.40.630.10">
    <property type="entry name" value="Zn peptidases"/>
    <property type="match status" value="1"/>
</dbReference>
<evidence type="ECO:0000313" key="11">
    <source>
        <dbReference type="Proteomes" id="UP000231333"/>
    </source>
</evidence>
<protein>
    <recommendedName>
        <fullName evidence="9">Peptidase M14 domain-containing protein</fullName>
    </recommendedName>
</protein>
<feature type="transmembrane region" description="Helical" evidence="8">
    <location>
        <begin position="9"/>
        <end position="26"/>
    </location>
</feature>
<evidence type="ECO:0000256" key="7">
    <source>
        <dbReference type="PROSITE-ProRule" id="PRU01379"/>
    </source>
</evidence>
<keyword evidence="8" id="KW-0812">Transmembrane</keyword>
<dbReference type="PANTHER" id="PTHR11705">
    <property type="entry name" value="PROTEASE FAMILY M14 CARBOXYPEPTIDASE A,B"/>
    <property type="match status" value="1"/>
</dbReference>
<evidence type="ECO:0000259" key="9">
    <source>
        <dbReference type="PROSITE" id="PS52035"/>
    </source>
</evidence>
<dbReference type="Pfam" id="PF00246">
    <property type="entry name" value="Peptidase_M14"/>
    <property type="match status" value="1"/>
</dbReference>
<comment type="caution">
    <text evidence="10">The sequence shown here is derived from an EMBL/GenBank/DDBJ whole genome shotgun (WGS) entry which is preliminary data.</text>
</comment>
<evidence type="ECO:0000256" key="4">
    <source>
        <dbReference type="ARBA" id="ARBA00022801"/>
    </source>
</evidence>
<dbReference type="PROSITE" id="PS52035">
    <property type="entry name" value="PEPTIDASE_M14"/>
    <property type="match status" value="1"/>
</dbReference>
<accession>A0A2H0QVL4</accession>
<dbReference type="GO" id="GO:0008270">
    <property type="term" value="F:zinc ion binding"/>
    <property type="evidence" value="ECO:0007669"/>
    <property type="project" value="InterPro"/>
</dbReference>
<evidence type="ECO:0000256" key="1">
    <source>
        <dbReference type="ARBA" id="ARBA00001947"/>
    </source>
</evidence>
<dbReference type="CDD" id="cd00596">
    <property type="entry name" value="Peptidase_M14_like"/>
    <property type="match status" value="1"/>
</dbReference>
<dbReference type="PANTHER" id="PTHR11705:SF143">
    <property type="entry name" value="SLL0236 PROTEIN"/>
    <property type="match status" value="1"/>
</dbReference>
<comment type="cofactor">
    <cofactor evidence="1">
        <name>Zn(2+)</name>
        <dbReference type="ChEBI" id="CHEBI:29105"/>
    </cofactor>
</comment>
<dbReference type="AlphaFoldDB" id="A0A2H0QVL4"/>
<keyword evidence="8" id="KW-1133">Transmembrane helix</keyword>
<keyword evidence="5" id="KW-0862">Zinc</keyword>
<dbReference type="Proteomes" id="UP000231333">
    <property type="component" value="Unassembled WGS sequence"/>
</dbReference>
<keyword evidence="4" id="KW-0378">Hydrolase</keyword>
<gene>
    <name evidence="10" type="ORF">COV34_01730</name>
</gene>
<organism evidence="10 11">
    <name type="scientific">Candidatus Zambryskibacteria bacterium CG10_big_fil_rev_8_21_14_0_10_42_12</name>
    <dbReference type="NCBI Taxonomy" id="1975115"/>
    <lineage>
        <taxon>Bacteria</taxon>
        <taxon>Candidatus Zambryskiibacteriota</taxon>
    </lineage>
</organism>
<dbReference type="SMART" id="SM00631">
    <property type="entry name" value="Zn_pept"/>
    <property type="match status" value="1"/>
</dbReference>